<feature type="region of interest" description="Disordered" evidence="6">
    <location>
        <begin position="170"/>
        <end position="199"/>
    </location>
</feature>
<keyword evidence="9" id="KW-1185">Reference proteome</keyword>
<feature type="transmembrane region" description="Helical" evidence="7">
    <location>
        <begin position="261"/>
        <end position="281"/>
    </location>
</feature>
<evidence type="ECO:0000256" key="7">
    <source>
        <dbReference type="SAM" id="Phobius"/>
    </source>
</evidence>
<dbReference type="InterPro" id="IPR011701">
    <property type="entry name" value="MFS"/>
</dbReference>
<accession>A0A5N5WZY1</accession>
<feature type="transmembrane region" description="Helical" evidence="7">
    <location>
        <begin position="111"/>
        <end position="134"/>
    </location>
</feature>
<feature type="transmembrane region" description="Helical" evidence="7">
    <location>
        <begin position="288"/>
        <end position="305"/>
    </location>
</feature>
<evidence type="ECO:0000313" key="8">
    <source>
        <dbReference type="EMBL" id="KAB8073307.1"/>
    </source>
</evidence>
<feature type="transmembrane region" description="Helical" evidence="7">
    <location>
        <begin position="402"/>
        <end position="421"/>
    </location>
</feature>
<evidence type="ECO:0000256" key="6">
    <source>
        <dbReference type="SAM" id="MobiDB-lite"/>
    </source>
</evidence>
<feature type="transmembrane region" description="Helical" evidence="7">
    <location>
        <begin position="325"/>
        <end position="347"/>
    </location>
</feature>
<proteinExistence type="predicted"/>
<protein>
    <submittedName>
        <fullName evidence="8">Vesicular amine transporter</fullName>
    </submittedName>
</protein>
<dbReference type="EMBL" id="ML732229">
    <property type="protein sequence ID" value="KAB8073307.1"/>
    <property type="molecule type" value="Genomic_DNA"/>
</dbReference>
<feature type="transmembrane region" description="Helical" evidence="7">
    <location>
        <begin position="140"/>
        <end position="160"/>
    </location>
</feature>
<feature type="transmembrane region" description="Helical" evidence="7">
    <location>
        <begin position="224"/>
        <end position="241"/>
    </location>
</feature>
<evidence type="ECO:0000256" key="4">
    <source>
        <dbReference type="ARBA" id="ARBA00022989"/>
    </source>
</evidence>
<evidence type="ECO:0000313" key="9">
    <source>
        <dbReference type="Proteomes" id="UP000326565"/>
    </source>
</evidence>
<sequence>MGSSEYHRPFWGHRWGSCNTFIIATVAMAALTSMFSYSSIIPLFPHMIEKRIGLDPSKTQSLTFLVPAAIRKNFLLASLFLEVLTLADNSMWVAGLATVNDVIPSHQFGKVMGILSVAVSVGTSAAPVFAGILLERSGYWTAWSIPFALLLADIAMRLLMVERRKCELPKSPEESIDDESSSLLSRTRSTGARSESQNHARATDSTIELSALGYLKYLFCQDRFVVGMVSYIFYSMLVTGFDTTLPLHIRATFHWGSLPAGLLFIGLQLPGILLTPLCGWLKDQVGTRYPTGMGFLLLTPLLWLVGVPGDRKFPWAGRDSTTGNVLYIVSITGVGCLFSLLNGLGFLEATLTVDEIESQHPGIFGPNGGQSRATSIGWMSWTLGMFLGPIVSGLVIEKVGYYELYLVLGIWSLFFAVLVFWKLRGRQ</sequence>
<keyword evidence="4 7" id="KW-1133">Transmembrane helix</keyword>
<keyword evidence="5 7" id="KW-0472">Membrane</keyword>
<dbReference type="OrthoDB" id="5086884at2759"/>
<dbReference type="InterPro" id="IPR050930">
    <property type="entry name" value="MFS_Vesicular_Transporter"/>
</dbReference>
<name>A0A5N5WZY1_9EURO</name>
<evidence type="ECO:0000256" key="2">
    <source>
        <dbReference type="ARBA" id="ARBA00022448"/>
    </source>
</evidence>
<dbReference type="Pfam" id="PF07690">
    <property type="entry name" value="MFS_1"/>
    <property type="match status" value="1"/>
</dbReference>
<comment type="subcellular location">
    <subcellularLocation>
        <location evidence="1">Membrane</location>
        <topology evidence="1">Multi-pass membrane protein</topology>
    </subcellularLocation>
</comment>
<reference evidence="8 9" key="1">
    <citation type="submission" date="2019-04" db="EMBL/GenBank/DDBJ databases">
        <title>Friends and foes A comparative genomics study of 23 Aspergillus species from section Flavi.</title>
        <authorList>
            <consortium name="DOE Joint Genome Institute"/>
            <person name="Kjaerbolling I."/>
            <person name="Vesth T."/>
            <person name="Frisvad J.C."/>
            <person name="Nybo J.L."/>
            <person name="Theobald S."/>
            <person name="Kildgaard S."/>
            <person name="Isbrandt T."/>
            <person name="Kuo A."/>
            <person name="Sato A."/>
            <person name="Lyhne E.K."/>
            <person name="Kogle M.E."/>
            <person name="Wiebenga A."/>
            <person name="Kun R.S."/>
            <person name="Lubbers R.J."/>
            <person name="Makela M.R."/>
            <person name="Barry K."/>
            <person name="Chovatia M."/>
            <person name="Clum A."/>
            <person name="Daum C."/>
            <person name="Haridas S."/>
            <person name="He G."/>
            <person name="LaButti K."/>
            <person name="Lipzen A."/>
            <person name="Mondo S."/>
            <person name="Riley R."/>
            <person name="Salamov A."/>
            <person name="Simmons B.A."/>
            <person name="Magnuson J.K."/>
            <person name="Henrissat B."/>
            <person name="Mortensen U.H."/>
            <person name="Larsen T.O."/>
            <person name="Devries R.P."/>
            <person name="Grigoriev I.V."/>
            <person name="Machida M."/>
            <person name="Baker S.E."/>
            <person name="Andersen M.R."/>
        </authorList>
    </citation>
    <scope>NUCLEOTIDE SEQUENCE [LARGE SCALE GENOMIC DNA]</scope>
    <source>
        <strain evidence="8 9">CBS 151.66</strain>
    </source>
</reference>
<evidence type="ECO:0000256" key="5">
    <source>
        <dbReference type="ARBA" id="ARBA00023136"/>
    </source>
</evidence>
<dbReference type="AlphaFoldDB" id="A0A5N5WZY1"/>
<evidence type="ECO:0000256" key="3">
    <source>
        <dbReference type="ARBA" id="ARBA00022692"/>
    </source>
</evidence>
<keyword evidence="3 7" id="KW-0812">Transmembrane</keyword>
<dbReference type="Gene3D" id="1.20.1250.20">
    <property type="entry name" value="MFS general substrate transporter like domains"/>
    <property type="match status" value="2"/>
</dbReference>
<keyword evidence="2" id="KW-0813">Transport</keyword>
<dbReference type="PANTHER" id="PTHR23506">
    <property type="entry name" value="GH10249P"/>
    <property type="match status" value="1"/>
</dbReference>
<dbReference type="InterPro" id="IPR036259">
    <property type="entry name" value="MFS_trans_sf"/>
</dbReference>
<feature type="transmembrane region" description="Helical" evidence="7">
    <location>
        <begin position="376"/>
        <end position="396"/>
    </location>
</feature>
<dbReference type="GO" id="GO:0016020">
    <property type="term" value="C:membrane"/>
    <property type="evidence" value="ECO:0007669"/>
    <property type="project" value="UniProtKB-SubCell"/>
</dbReference>
<dbReference type="PANTHER" id="PTHR23506:SF35">
    <property type="entry name" value="MAJOR FACILITATOR SUPERFAMILY (MFS) PROFILE DOMAIN-CONTAINING PROTEIN-RELATED"/>
    <property type="match status" value="1"/>
</dbReference>
<feature type="compositionally biased region" description="Low complexity" evidence="6">
    <location>
        <begin position="181"/>
        <end position="190"/>
    </location>
</feature>
<evidence type="ECO:0000256" key="1">
    <source>
        <dbReference type="ARBA" id="ARBA00004141"/>
    </source>
</evidence>
<dbReference type="Proteomes" id="UP000326565">
    <property type="component" value="Unassembled WGS sequence"/>
</dbReference>
<organism evidence="8 9">
    <name type="scientific">Aspergillus leporis</name>
    <dbReference type="NCBI Taxonomy" id="41062"/>
    <lineage>
        <taxon>Eukaryota</taxon>
        <taxon>Fungi</taxon>
        <taxon>Dikarya</taxon>
        <taxon>Ascomycota</taxon>
        <taxon>Pezizomycotina</taxon>
        <taxon>Eurotiomycetes</taxon>
        <taxon>Eurotiomycetidae</taxon>
        <taxon>Eurotiales</taxon>
        <taxon>Aspergillaceae</taxon>
        <taxon>Aspergillus</taxon>
        <taxon>Aspergillus subgen. Circumdati</taxon>
    </lineage>
</organism>
<gene>
    <name evidence="8" type="ORF">BDV29DRAFT_201901</name>
</gene>
<feature type="transmembrane region" description="Helical" evidence="7">
    <location>
        <begin position="21"/>
        <end position="44"/>
    </location>
</feature>
<dbReference type="SUPFAM" id="SSF103473">
    <property type="entry name" value="MFS general substrate transporter"/>
    <property type="match status" value="1"/>
</dbReference>
<dbReference type="GO" id="GO:0022857">
    <property type="term" value="F:transmembrane transporter activity"/>
    <property type="evidence" value="ECO:0007669"/>
    <property type="project" value="InterPro"/>
</dbReference>